<dbReference type="GO" id="GO:0016787">
    <property type="term" value="F:hydrolase activity"/>
    <property type="evidence" value="ECO:0007669"/>
    <property type="project" value="UniProtKB-KW"/>
</dbReference>
<keyword evidence="2" id="KW-0378">Hydrolase</keyword>
<name>B9BQ62_9BURK</name>
<dbReference type="InterPro" id="IPR011726">
    <property type="entry name" value="KdpF"/>
</dbReference>
<dbReference type="EC" id="3.6.3.12" evidence="2"/>
<keyword evidence="1" id="KW-0812">Transmembrane</keyword>
<keyword evidence="1" id="KW-1133">Transmembrane helix</keyword>
<reference evidence="2 3" key="1">
    <citation type="journal article" date="2012" name="J. Bacteriol.">
        <title>Draft Genome Sequence Determination for Cystic Fibrosis and Chronic Granulomatous Disease Burkholderia multivorans Isolates.</title>
        <authorList>
            <person name="Varga J.J."/>
            <person name="Losada L."/>
            <person name="Zelazny A.M."/>
            <person name="Brinkac L."/>
            <person name="Harkins D."/>
            <person name="Radune D."/>
            <person name="Hostetler J."/>
            <person name="Sampaio E.P."/>
            <person name="Ronning C.M."/>
            <person name="Nierman W.C."/>
            <person name="Greenberg D.E."/>
            <person name="Holland S.M."/>
            <person name="Goldberg J.B."/>
        </authorList>
    </citation>
    <scope>NUCLEOTIDE SEQUENCE [LARGE SCALE GENOMIC DNA]</scope>
    <source>
        <strain evidence="2 3">CGD2</strain>
    </source>
</reference>
<comment type="caution">
    <text evidence="2">The sequence shown here is derived from an EMBL/GenBank/DDBJ whole genome shotgun (WGS) entry which is preliminary data.</text>
</comment>
<evidence type="ECO:0000313" key="2">
    <source>
        <dbReference type="EMBL" id="EEE06757.1"/>
    </source>
</evidence>
<dbReference type="AlphaFoldDB" id="B9BQ62"/>
<sequence length="78" mass="9105">MFESSDFDDGEHKNGWGFHRRTGGLHRADPRLDRRLREARAIRPRGARMTWMLWLAGMSAALLFAYLVYALLRAEDIE</sequence>
<evidence type="ECO:0000313" key="3">
    <source>
        <dbReference type="Proteomes" id="UP000004535"/>
    </source>
</evidence>
<keyword evidence="1" id="KW-0472">Membrane</keyword>
<organism evidence="2 3">
    <name type="scientific">Burkholderia multivorans CGD2</name>
    <dbReference type="NCBI Taxonomy" id="513052"/>
    <lineage>
        <taxon>Bacteria</taxon>
        <taxon>Pseudomonadati</taxon>
        <taxon>Pseudomonadota</taxon>
        <taxon>Betaproteobacteria</taxon>
        <taxon>Burkholderiales</taxon>
        <taxon>Burkholderiaceae</taxon>
        <taxon>Burkholderia</taxon>
        <taxon>Burkholderia cepacia complex</taxon>
    </lineage>
</organism>
<accession>B9BQ62</accession>
<proteinExistence type="predicted"/>
<dbReference type="Proteomes" id="UP000004535">
    <property type="component" value="Unassembled WGS sequence"/>
</dbReference>
<protein>
    <submittedName>
        <fullName evidence="2">K+-transporting ATPase, F subunit</fullName>
        <ecNumber evidence="2">3.6.3.12</ecNumber>
    </submittedName>
</protein>
<dbReference type="Pfam" id="PF09604">
    <property type="entry name" value="Potass_KdpF"/>
    <property type="match status" value="1"/>
</dbReference>
<gene>
    <name evidence="2" type="primary">kdpF</name>
    <name evidence="2" type="ORF">BURMUCGD2_1309</name>
</gene>
<dbReference type="GO" id="GO:0008556">
    <property type="term" value="F:P-type potassium transmembrane transporter activity"/>
    <property type="evidence" value="ECO:0007669"/>
    <property type="project" value="InterPro"/>
</dbReference>
<evidence type="ECO:0000256" key="1">
    <source>
        <dbReference type="SAM" id="Phobius"/>
    </source>
</evidence>
<dbReference type="EMBL" id="ACFC01000005">
    <property type="protein sequence ID" value="EEE06757.1"/>
    <property type="molecule type" value="Genomic_DNA"/>
</dbReference>
<feature type="transmembrane region" description="Helical" evidence="1">
    <location>
        <begin position="51"/>
        <end position="72"/>
    </location>
</feature>
<dbReference type="GO" id="GO:0005886">
    <property type="term" value="C:plasma membrane"/>
    <property type="evidence" value="ECO:0007669"/>
    <property type="project" value="InterPro"/>
</dbReference>